<keyword evidence="2" id="KW-1185">Reference proteome</keyword>
<evidence type="ECO:0000313" key="1">
    <source>
        <dbReference type="EMBL" id="QZE50428.1"/>
    </source>
</evidence>
<reference evidence="1" key="1">
    <citation type="submission" date="2021-06" db="EMBL/GenBank/DDBJ databases">
        <title>PemIK (PemK/PemI) type II TA system from Klebsiella pneumoniae clinical strains inhibits lytic phage.</title>
        <authorList>
            <person name="Bleriot I.I."/>
            <person name="Blasco L.L."/>
            <person name="Pacios O.O."/>
            <person name="Fernandez-Garcia L.L."/>
            <person name="Ambroa A.A."/>
            <person name="Lopez M.M."/>
            <person name="Gonzalez-Bardanca M.M."/>
            <person name="Fernandez Cuenca F.F."/>
            <person name="Oteo J.J."/>
            <person name="Pascual A.A."/>
            <person name="Martinez-Martinez L.L."/>
            <person name="Domingo-Calap P.P."/>
            <person name="Wood T.K.T.K."/>
            <person name="Tomas M.M."/>
        </authorList>
    </citation>
    <scope>NUCLEOTIDE SEQUENCE</scope>
</reference>
<protein>
    <submittedName>
        <fullName evidence="1">Membrane protein</fullName>
    </submittedName>
</protein>
<evidence type="ECO:0000313" key="2">
    <source>
        <dbReference type="Proteomes" id="UP000828171"/>
    </source>
</evidence>
<organism evidence="1 2">
    <name type="scientific">Klebsiella phage vB_KpnS-VAC2</name>
    <dbReference type="NCBI Taxonomy" id="2864369"/>
    <lineage>
        <taxon>Viruses</taxon>
        <taxon>Duplodnaviria</taxon>
        <taxon>Heunggongvirae</taxon>
        <taxon>Uroviricota</taxon>
        <taxon>Caudoviricetes</taxon>
        <taxon>Drexlerviridae</taxon>
        <taxon>Webervirus</taxon>
        <taxon>Webervirus VAC2</taxon>
    </lineage>
</organism>
<dbReference type="Proteomes" id="UP000828171">
    <property type="component" value="Segment"/>
</dbReference>
<sequence>MKLLIVLLTTGLSMTGFGGFVFAIMILTVCGVVDVMHHKAILDIKFHRWASDKKRYFVSEEITAVKNDI</sequence>
<name>A0AAE7XGC5_9CAUD</name>
<proteinExistence type="predicted"/>
<dbReference type="EMBL" id="MZ428221">
    <property type="protein sequence ID" value="QZE50428.1"/>
    <property type="molecule type" value="Genomic_DNA"/>
</dbReference>
<accession>A0AAE7XGC5</accession>